<sequence length="87" mass="9006">MAPRPRAAHPRKAAASSSSSSSMSSSAAQPSEGRVCTVSGPAPRAPLCSAPRSSLDCPSGPRGPLPPRCRERVLRHGNRARQIPALP</sequence>
<feature type="region of interest" description="Disordered" evidence="1">
    <location>
        <begin position="1"/>
        <end position="87"/>
    </location>
</feature>
<feature type="compositionally biased region" description="Basic residues" evidence="1">
    <location>
        <begin position="1"/>
        <end position="12"/>
    </location>
</feature>
<evidence type="ECO:0000313" key="3">
    <source>
        <dbReference type="Proteomes" id="UP000324222"/>
    </source>
</evidence>
<accession>A0A5B7HP14</accession>
<dbReference type="Proteomes" id="UP000324222">
    <property type="component" value="Unassembled WGS sequence"/>
</dbReference>
<gene>
    <name evidence="2" type="ORF">E2C01_066163</name>
</gene>
<keyword evidence="3" id="KW-1185">Reference proteome</keyword>
<proteinExistence type="predicted"/>
<feature type="compositionally biased region" description="Low complexity" evidence="1">
    <location>
        <begin position="13"/>
        <end position="31"/>
    </location>
</feature>
<reference evidence="2 3" key="1">
    <citation type="submission" date="2019-05" db="EMBL/GenBank/DDBJ databases">
        <title>Another draft genome of Portunus trituberculatus and its Hox gene families provides insights of decapod evolution.</title>
        <authorList>
            <person name="Jeong J.-H."/>
            <person name="Song I."/>
            <person name="Kim S."/>
            <person name="Choi T."/>
            <person name="Kim D."/>
            <person name="Ryu S."/>
            <person name="Kim W."/>
        </authorList>
    </citation>
    <scope>NUCLEOTIDE SEQUENCE [LARGE SCALE GENOMIC DNA]</scope>
    <source>
        <tissue evidence="2">Muscle</tissue>
    </source>
</reference>
<organism evidence="2 3">
    <name type="scientific">Portunus trituberculatus</name>
    <name type="common">Swimming crab</name>
    <name type="synonym">Neptunus trituberculatus</name>
    <dbReference type="NCBI Taxonomy" id="210409"/>
    <lineage>
        <taxon>Eukaryota</taxon>
        <taxon>Metazoa</taxon>
        <taxon>Ecdysozoa</taxon>
        <taxon>Arthropoda</taxon>
        <taxon>Crustacea</taxon>
        <taxon>Multicrustacea</taxon>
        <taxon>Malacostraca</taxon>
        <taxon>Eumalacostraca</taxon>
        <taxon>Eucarida</taxon>
        <taxon>Decapoda</taxon>
        <taxon>Pleocyemata</taxon>
        <taxon>Brachyura</taxon>
        <taxon>Eubrachyura</taxon>
        <taxon>Portunoidea</taxon>
        <taxon>Portunidae</taxon>
        <taxon>Portuninae</taxon>
        <taxon>Portunus</taxon>
    </lineage>
</organism>
<evidence type="ECO:0000313" key="2">
    <source>
        <dbReference type="EMBL" id="MPC71873.1"/>
    </source>
</evidence>
<comment type="caution">
    <text evidence="2">The sequence shown here is derived from an EMBL/GenBank/DDBJ whole genome shotgun (WGS) entry which is preliminary data.</text>
</comment>
<evidence type="ECO:0000256" key="1">
    <source>
        <dbReference type="SAM" id="MobiDB-lite"/>
    </source>
</evidence>
<dbReference type="AlphaFoldDB" id="A0A5B7HP14"/>
<protein>
    <submittedName>
        <fullName evidence="2">Uncharacterized protein</fullName>
    </submittedName>
</protein>
<name>A0A5B7HP14_PORTR</name>
<dbReference type="EMBL" id="VSRR010033703">
    <property type="protein sequence ID" value="MPC71873.1"/>
    <property type="molecule type" value="Genomic_DNA"/>
</dbReference>